<accession>A0ABT9LEE3</accession>
<evidence type="ECO:0000313" key="2">
    <source>
        <dbReference type="Proteomes" id="UP001231675"/>
    </source>
</evidence>
<reference evidence="1 2" key="1">
    <citation type="submission" date="2023-07" db="EMBL/GenBank/DDBJ databases">
        <title>Sequencing the genomes of 1000 actinobacteria strains.</title>
        <authorList>
            <person name="Klenk H.-P."/>
        </authorList>
    </citation>
    <scope>NUCLEOTIDE SEQUENCE [LARGE SCALE GENOMIC DNA]</scope>
    <source>
        <strain evidence="1 2">DSM 40229</strain>
    </source>
</reference>
<protein>
    <submittedName>
        <fullName evidence="1">Uncharacterized protein</fullName>
    </submittedName>
</protein>
<sequence>MGAYRAWSNVSTVCPGASWAAGAAPTDLAGGTARSFITFPFAFIWIRA</sequence>
<gene>
    <name evidence="1" type="ORF">J2S47_002122</name>
</gene>
<comment type="caution">
    <text evidence="1">The sequence shown here is derived from an EMBL/GenBank/DDBJ whole genome shotgun (WGS) entry which is preliminary data.</text>
</comment>
<proteinExistence type="predicted"/>
<dbReference type="Proteomes" id="UP001231675">
    <property type="component" value="Unassembled WGS sequence"/>
</dbReference>
<dbReference type="EMBL" id="JAURUD010000001">
    <property type="protein sequence ID" value="MDP9681620.1"/>
    <property type="molecule type" value="Genomic_DNA"/>
</dbReference>
<name>A0ABT9LEE3_STRGD</name>
<evidence type="ECO:0000313" key="1">
    <source>
        <dbReference type="EMBL" id="MDP9681620.1"/>
    </source>
</evidence>
<keyword evidence="2" id="KW-1185">Reference proteome</keyword>
<organism evidence="1 2">
    <name type="scientific">Streptomyces griseoviridis</name>
    <dbReference type="NCBI Taxonomy" id="45398"/>
    <lineage>
        <taxon>Bacteria</taxon>
        <taxon>Bacillati</taxon>
        <taxon>Actinomycetota</taxon>
        <taxon>Actinomycetes</taxon>
        <taxon>Kitasatosporales</taxon>
        <taxon>Streptomycetaceae</taxon>
        <taxon>Streptomyces</taxon>
    </lineage>
</organism>